<reference evidence="3 4" key="1">
    <citation type="submission" date="2013-03" db="EMBL/GenBank/DDBJ databases">
        <title>The Genome Sequence of Capronia epimyces CBS 606.96.</title>
        <authorList>
            <consortium name="The Broad Institute Genomics Platform"/>
            <person name="Cuomo C."/>
            <person name="de Hoog S."/>
            <person name="Gorbushina A."/>
            <person name="Walker B."/>
            <person name="Young S.K."/>
            <person name="Zeng Q."/>
            <person name="Gargeya S."/>
            <person name="Fitzgerald M."/>
            <person name="Haas B."/>
            <person name="Abouelleil A."/>
            <person name="Allen A.W."/>
            <person name="Alvarado L."/>
            <person name="Arachchi H.M."/>
            <person name="Berlin A.M."/>
            <person name="Chapman S.B."/>
            <person name="Gainer-Dewar J."/>
            <person name="Goldberg J."/>
            <person name="Griggs A."/>
            <person name="Gujja S."/>
            <person name="Hansen M."/>
            <person name="Howarth C."/>
            <person name="Imamovic A."/>
            <person name="Ireland A."/>
            <person name="Larimer J."/>
            <person name="McCowan C."/>
            <person name="Murphy C."/>
            <person name="Pearson M."/>
            <person name="Poon T.W."/>
            <person name="Priest M."/>
            <person name="Roberts A."/>
            <person name="Saif S."/>
            <person name="Shea T."/>
            <person name="Sisk P."/>
            <person name="Sykes S."/>
            <person name="Wortman J."/>
            <person name="Nusbaum C."/>
            <person name="Birren B."/>
        </authorList>
    </citation>
    <scope>NUCLEOTIDE SEQUENCE [LARGE SCALE GENOMIC DNA]</scope>
    <source>
        <strain evidence="3 4">CBS 606.96</strain>
    </source>
</reference>
<comment type="caution">
    <text evidence="3">The sequence shown here is derived from an EMBL/GenBank/DDBJ whole genome shotgun (WGS) entry which is preliminary data.</text>
</comment>
<sequence>MDHTRDADAYMVPLTPASVGSGSYLGGPDIGSVVASDVTGVTPSSGGSSGKSLVQNPLYRIAYLADNKIFLRDREEYPKHIGSLVGEMGKDRDSPGPSPDDVWQDLSLRKLELGAAESTVERYFCTNLLPNPGPTESLMCSYRQPMHRHAVPNTGSNFKISTPVPDMAYGYNRETAFTGAHQTLLLTESSVAANVHDLLYPFLVIEFKGDSPSGSGSLWVATNQCMGGSVSCVNVAERFNHRLGHYQSDEVQPSNTAAFSIAMSGTEARIFVSWKHDEGKYYVQKVDSFLLQSPEGYLKFRKFVLNIIDWGRGRRLNEIRKSLDTLMEESRKGPPKLAKARPSPLAGSETRPSKKLKLSA</sequence>
<evidence type="ECO:0000259" key="2">
    <source>
        <dbReference type="Pfam" id="PF25545"/>
    </source>
</evidence>
<protein>
    <recommendedName>
        <fullName evidence="2">DUF7924 domain-containing protein</fullName>
    </recommendedName>
</protein>
<dbReference type="OrthoDB" id="4539929at2759"/>
<gene>
    <name evidence="3" type="ORF">A1O3_08412</name>
</gene>
<dbReference type="PANTHER" id="PTHR42470">
    <property type="entry name" value="VAST DOMAIN-CONTAINING PROTEIN"/>
    <property type="match status" value="1"/>
</dbReference>
<feature type="domain" description="DUF7924" evidence="2">
    <location>
        <begin position="154"/>
        <end position="322"/>
    </location>
</feature>
<name>W9XEK4_9EURO</name>
<feature type="region of interest" description="Disordered" evidence="1">
    <location>
        <begin position="327"/>
        <end position="360"/>
    </location>
</feature>
<proteinExistence type="predicted"/>
<accession>W9XEK4</accession>
<dbReference type="AlphaFoldDB" id="W9XEK4"/>
<dbReference type="RefSeq" id="XP_007736700.1">
    <property type="nucleotide sequence ID" value="XM_007738510.1"/>
</dbReference>
<dbReference type="eggNOG" id="ENOG502SQPH">
    <property type="taxonomic scope" value="Eukaryota"/>
</dbReference>
<evidence type="ECO:0000313" key="4">
    <source>
        <dbReference type="Proteomes" id="UP000019478"/>
    </source>
</evidence>
<dbReference type="HOGENOM" id="CLU_735651_0_0_1"/>
<dbReference type="GeneID" id="19172500"/>
<dbReference type="InterPro" id="IPR057684">
    <property type="entry name" value="DUF7924"/>
</dbReference>
<dbReference type="STRING" id="1182542.W9XEK4"/>
<evidence type="ECO:0000256" key="1">
    <source>
        <dbReference type="SAM" id="MobiDB-lite"/>
    </source>
</evidence>
<keyword evidence="4" id="KW-1185">Reference proteome</keyword>
<dbReference type="EMBL" id="AMGY01000008">
    <property type="protein sequence ID" value="EXJ78912.1"/>
    <property type="molecule type" value="Genomic_DNA"/>
</dbReference>
<dbReference type="Pfam" id="PF25545">
    <property type="entry name" value="DUF7924"/>
    <property type="match status" value="1"/>
</dbReference>
<dbReference type="PANTHER" id="PTHR42470:SF1">
    <property type="entry name" value="VAST DOMAIN-CONTAINING PROTEIN"/>
    <property type="match status" value="1"/>
</dbReference>
<dbReference type="Proteomes" id="UP000019478">
    <property type="component" value="Unassembled WGS sequence"/>
</dbReference>
<organism evidence="3 4">
    <name type="scientific">Capronia epimyces CBS 606.96</name>
    <dbReference type="NCBI Taxonomy" id="1182542"/>
    <lineage>
        <taxon>Eukaryota</taxon>
        <taxon>Fungi</taxon>
        <taxon>Dikarya</taxon>
        <taxon>Ascomycota</taxon>
        <taxon>Pezizomycotina</taxon>
        <taxon>Eurotiomycetes</taxon>
        <taxon>Chaetothyriomycetidae</taxon>
        <taxon>Chaetothyriales</taxon>
        <taxon>Herpotrichiellaceae</taxon>
        <taxon>Capronia</taxon>
    </lineage>
</organism>
<evidence type="ECO:0000313" key="3">
    <source>
        <dbReference type="EMBL" id="EXJ78912.1"/>
    </source>
</evidence>